<evidence type="ECO:0000256" key="1">
    <source>
        <dbReference type="SAM" id="MobiDB-lite"/>
    </source>
</evidence>
<gene>
    <name evidence="2" type="ORF">HPBE_LOCUS13734</name>
</gene>
<proteinExistence type="predicted"/>
<sequence>MKLSTLHDVAPSTSFLPKHTTATAANGTTIHLMAAVEIPMTIGRYTISHQLWLALDSDCPGQVQLGSNFIRQLNKTGLPISLDLHKHVIVIGEDHHNLVQVNHITIARHEQWHGHAFPKDNFHRSHQNTQVPTKRDHGCLNRGQPALVR</sequence>
<dbReference type="AlphaFoldDB" id="A0A183FYK0"/>
<evidence type="ECO:0000313" key="3">
    <source>
        <dbReference type="Proteomes" id="UP000050761"/>
    </source>
</evidence>
<dbReference type="EMBL" id="UZAH01028048">
    <property type="protein sequence ID" value="VDO97216.1"/>
    <property type="molecule type" value="Genomic_DNA"/>
</dbReference>
<dbReference type="WBParaSite" id="HPBE_0001373301-mRNA-1">
    <property type="protein sequence ID" value="HPBE_0001373301-mRNA-1"/>
    <property type="gene ID" value="HPBE_0001373301"/>
</dbReference>
<organism evidence="3 4">
    <name type="scientific">Heligmosomoides polygyrus</name>
    <name type="common">Parasitic roundworm</name>
    <dbReference type="NCBI Taxonomy" id="6339"/>
    <lineage>
        <taxon>Eukaryota</taxon>
        <taxon>Metazoa</taxon>
        <taxon>Ecdysozoa</taxon>
        <taxon>Nematoda</taxon>
        <taxon>Chromadorea</taxon>
        <taxon>Rhabditida</taxon>
        <taxon>Rhabditina</taxon>
        <taxon>Rhabditomorpha</taxon>
        <taxon>Strongyloidea</taxon>
        <taxon>Heligmosomidae</taxon>
        <taxon>Heligmosomoides</taxon>
    </lineage>
</organism>
<reference evidence="4" key="2">
    <citation type="submission" date="2019-09" db="UniProtKB">
        <authorList>
            <consortium name="WormBaseParasite"/>
        </authorList>
    </citation>
    <scope>IDENTIFICATION</scope>
</reference>
<accession>A0A183FYK0</accession>
<accession>A0A3P7Z6G2</accession>
<reference evidence="2 3" key="1">
    <citation type="submission" date="2018-11" db="EMBL/GenBank/DDBJ databases">
        <authorList>
            <consortium name="Pathogen Informatics"/>
        </authorList>
    </citation>
    <scope>NUCLEOTIDE SEQUENCE [LARGE SCALE GENOMIC DNA]</scope>
</reference>
<evidence type="ECO:0000313" key="2">
    <source>
        <dbReference type="EMBL" id="VDO97216.1"/>
    </source>
</evidence>
<feature type="region of interest" description="Disordered" evidence="1">
    <location>
        <begin position="118"/>
        <end position="149"/>
    </location>
</feature>
<keyword evidence="3" id="KW-1185">Reference proteome</keyword>
<dbReference type="Proteomes" id="UP000050761">
    <property type="component" value="Unassembled WGS sequence"/>
</dbReference>
<dbReference type="OrthoDB" id="5874204at2759"/>
<name>A0A183FYK0_HELPZ</name>
<evidence type="ECO:0000313" key="4">
    <source>
        <dbReference type="WBParaSite" id="HPBE_0001373301-mRNA-1"/>
    </source>
</evidence>
<protein>
    <submittedName>
        <fullName evidence="4">Gag-pol polyprotein</fullName>
    </submittedName>
</protein>